<evidence type="ECO:0000256" key="1">
    <source>
        <dbReference type="ARBA" id="ARBA00001182"/>
    </source>
</evidence>
<dbReference type="GO" id="GO:0003756">
    <property type="term" value="F:protein disulfide isomerase activity"/>
    <property type="evidence" value="ECO:0007669"/>
    <property type="project" value="UniProtKB-EC"/>
</dbReference>
<keyword evidence="16" id="KW-1185">Reference proteome</keyword>
<dbReference type="CDD" id="cd02981">
    <property type="entry name" value="PDI_b_family"/>
    <property type="match status" value="1"/>
</dbReference>
<dbReference type="Proteomes" id="UP000449547">
    <property type="component" value="Unassembled WGS sequence"/>
</dbReference>
<dbReference type="AlphaFoldDB" id="A0A642UTR5"/>
<dbReference type="GeneID" id="54780365"/>
<evidence type="ECO:0000313" key="15">
    <source>
        <dbReference type="EMBL" id="KAA8905284.1"/>
    </source>
</evidence>
<keyword evidence="7" id="KW-0256">Endoplasmic reticulum</keyword>
<dbReference type="CDD" id="cd02995">
    <property type="entry name" value="PDI_a_PDI_a'_C"/>
    <property type="match status" value="1"/>
</dbReference>
<dbReference type="GO" id="GO:0006457">
    <property type="term" value="P:protein folding"/>
    <property type="evidence" value="ECO:0007669"/>
    <property type="project" value="TreeGrafter"/>
</dbReference>
<name>A0A642UTR5_DIURU</name>
<comment type="catalytic activity">
    <reaction evidence="1">
        <text>Catalyzes the rearrangement of -S-S- bonds in proteins.</text>
        <dbReference type="EC" id="5.3.4.1"/>
    </reaction>
</comment>
<accession>A0A642UTR5</accession>
<proteinExistence type="inferred from homology"/>
<feature type="region of interest" description="Disordered" evidence="12">
    <location>
        <begin position="515"/>
        <end position="581"/>
    </location>
</feature>
<dbReference type="FunFam" id="3.40.30.10:FF:000017">
    <property type="entry name" value="Protein disulfide-isomerase A4"/>
    <property type="match status" value="1"/>
</dbReference>
<organism evidence="15 16">
    <name type="scientific">Diutina rugosa</name>
    <name type="common">Yeast</name>
    <name type="synonym">Candida rugosa</name>
    <dbReference type="NCBI Taxonomy" id="5481"/>
    <lineage>
        <taxon>Eukaryota</taxon>
        <taxon>Fungi</taxon>
        <taxon>Dikarya</taxon>
        <taxon>Ascomycota</taxon>
        <taxon>Saccharomycotina</taxon>
        <taxon>Pichiomycetes</taxon>
        <taxon>Debaryomycetaceae</taxon>
        <taxon>Diutina</taxon>
    </lineage>
</organism>
<dbReference type="OrthoDB" id="427280at2759"/>
<dbReference type="InterPro" id="IPR036249">
    <property type="entry name" value="Thioredoxin-like_sf"/>
</dbReference>
<dbReference type="OMA" id="FFGMKKD"/>
<dbReference type="PROSITE" id="PS51352">
    <property type="entry name" value="THIOREDOXIN_2"/>
    <property type="match status" value="2"/>
</dbReference>
<feature type="signal peptide" evidence="13">
    <location>
        <begin position="1"/>
        <end position="23"/>
    </location>
</feature>
<feature type="compositionally biased region" description="Acidic residues" evidence="12">
    <location>
        <begin position="525"/>
        <end position="543"/>
    </location>
</feature>
<evidence type="ECO:0000256" key="6">
    <source>
        <dbReference type="ARBA" id="ARBA00022737"/>
    </source>
</evidence>
<dbReference type="PANTHER" id="PTHR18929">
    <property type="entry name" value="PROTEIN DISULFIDE ISOMERASE"/>
    <property type="match status" value="1"/>
</dbReference>
<dbReference type="InterPro" id="IPR013766">
    <property type="entry name" value="Thioredoxin_domain"/>
</dbReference>
<evidence type="ECO:0000256" key="13">
    <source>
        <dbReference type="SAM" id="SignalP"/>
    </source>
</evidence>
<keyword evidence="8 11" id="KW-1015">Disulfide bond</keyword>
<protein>
    <recommendedName>
        <fullName evidence="4">protein disulfide-isomerase</fullName>
        <ecNumber evidence="4">5.3.4.1</ecNumber>
    </recommendedName>
</protein>
<dbReference type="CDD" id="cd02961">
    <property type="entry name" value="PDI_a_family"/>
    <property type="match status" value="1"/>
</dbReference>
<dbReference type="Pfam" id="PF13848">
    <property type="entry name" value="Thioredoxin_6"/>
    <property type="match status" value="1"/>
</dbReference>
<evidence type="ECO:0000256" key="12">
    <source>
        <dbReference type="SAM" id="MobiDB-lite"/>
    </source>
</evidence>
<keyword evidence="5 13" id="KW-0732">Signal</keyword>
<dbReference type="FunFam" id="3.40.30.10:FF:000139">
    <property type="entry name" value="Protein disulfide-isomerase"/>
    <property type="match status" value="1"/>
</dbReference>
<keyword evidence="6" id="KW-0677">Repeat</keyword>
<dbReference type="PROSITE" id="PS00194">
    <property type="entry name" value="THIOREDOXIN_1"/>
    <property type="match status" value="2"/>
</dbReference>
<feature type="disulfide bond" description="Redox-active" evidence="11">
    <location>
        <begin position="417"/>
        <end position="420"/>
    </location>
</feature>
<evidence type="ECO:0000256" key="8">
    <source>
        <dbReference type="ARBA" id="ARBA00023157"/>
    </source>
</evidence>
<dbReference type="InterPro" id="IPR017937">
    <property type="entry name" value="Thioredoxin_CS"/>
</dbReference>
<dbReference type="Gene3D" id="3.40.30.10">
    <property type="entry name" value="Glutaredoxin"/>
    <property type="match status" value="4"/>
</dbReference>
<keyword evidence="10 11" id="KW-0676">Redox-active center</keyword>
<feature type="domain" description="Thioredoxin" evidence="14">
    <location>
        <begin position="367"/>
        <end position="506"/>
    </location>
</feature>
<evidence type="ECO:0000259" key="14">
    <source>
        <dbReference type="PROSITE" id="PS51352"/>
    </source>
</evidence>
<dbReference type="GO" id="GO:0005788">
    <property type="term" value="C:endoplasmic reticulum lumen"/>
    <property type="evidence" value="ECO:0007669"/>
    <property type="project" value="UniProtKB-SubCell"/>
</dbReference>
<evidence type="ECO:0000256" key="10">
    <source>
        <dbReference type="ARBA" id="ARBA00023284"/>
    </source>
</evidence>
<evidence type="ECO:0000313" key="16">
    <source>
        <dbReference type="Proteomes" id="UP000449547"/>
    </source>
</evidence>
<evidence type="ECO:0000256" key="5">
    <source>
        <dbReference type="ARBA" id="ARBA00022729"/>
    </source>
</evidence>
<dbReference type="RefSeq" id="XP_034013670.1">
    <property type="nucleotide sequence ID" value="XM_034154286.1"/>
</dbReference>
<dbReference type="EC" id="5.3.4.1" evidence="4"/>
<feature type="domain" description="Thioredoxin" evidence="14">
    <location>
        <begin position="9"/>
        <end position="165"/>
    </location>
</feature>
<comment type="caution">
    <text evidence="15">The sequence shown here is derived from an EMBL/GenBank/DDBJ whole genome shotgun (WGS) entry which is preliminary data.</text>
</comment>
<keyword evidence="9" id="KW-0413">Isomerase</keyword>
<reference evidence="15 16" key="1">
    <citation type="submission" date="2019-07" db="EMBL/GenBank/DDBJ databases">
        <title>Genome assembly of two rare yeast pathogens: Diutina rugosa and Trichomonascus ciferrii.</title>
        <authorList>
            <person name="Mixao V."/>
            <person name="Saus E."/>
            <person name="Hansen A."/>
            <person name="Lass-Flor C."/>
            <person name="Gabaldon T."/>
        </authorList>
    </citation>
    <scope>NUCLEOTIDE SEQUENCE [LARGE SCALE GENOMIC DNA]</scope>
    <source>
        <strain evidence="15 16">CBS 613</strain>
    </source>
</reference>
<dbReference type="NCBIfam" id="TIGR01130">
    <property type="entry name" value="ER_PDI_fam"/>
    <property type="match status" value="1"/>
</dbReference>
<feature type="chain" id="PRO_5024987459" description="protein disulfide-isomerase" evidence="13">
    <location>
        <begin position="24"/>
        <end position="581"/>
    </location>
</feature>
<evidence type="ECO:0000256" key="7">
    <source>
        <dbReference type="ARBA" id="ARBA00022824"/>
    </source>
</evidence>
<dbReference type="GO" id="GO:0034976">
    <property type="term" value="P:response to endoplasmic reticulum stress"/>
    <property type="evidence" value="ECO:0007669"/>
    <property type="project" value="TreeGrafter"/>
</dbReference>
<feature type="disulfide bond" description="Redox-active" evidence="11">
    <location>
        <begin position="66"/>
        <end position="69"/>
    </location>
</feature>
<dbReference type="InterPro" id="IPR005792">
    <property type="entry name" value="Prot_disulphide_isomerase"/>
</dbReference>
<comment type="similarity">
    <text evidence="3">Belongs to the protein disulfide isomerase family.</text>
</comment>
<dbReference type="PANTHER" id="PTHR18929:SF132">
    <property type="entry name" value="PROTEIN DISULFIDE-ISOMERASE A3"/>
    <property type="match status" value="1"/>
</dbReference>
<evidence type="ECO:0000256" key="11">
    <source>
        <dbReference type="PIRSR" id="PIRSR605792-51"/>
    </source>
</evidence>
<evidence type="ECO:0000256" key="9">
    <source>
        <dbReference type="ARBA" id="ARBA00023235"/>
    </source>
</evidence>
<dbReference type="PRINTS" id="PR00421">
    <property type="entry name" value="THIOREDOXIN"/>
</dbReference>
<dbReference type="VEuPathDB" id="FungiDB:DIURU_001712"/>
<evidence type="ECO:0000256" key="2">
    <source>
        <dbReference type="ARBA" id="ARBA00004319"/>
    </source>
</evidence>
<evidence type="ECO:0000256" key="3">
    <source>
        <dbReference type="ARBA" id="ARBA00006347"/>
    </source>
</evidence>
<comment type="subcellular location">
    <subcellularLocation>
        <location evidence="2">Endoplasmic reticulum lumen</location>
    </subcellularLocation>
</comment>
<gene>
    <name evidence="15" type="ORF">DIURU_001712</name>
</gene>
<dbReference type="SUPFAM" id="SSF52833">
    <property type="entry name" value="Thioredoxin-like"/>
    <property type="match status" value="4"/>
</dbReference>
<dbReference type="CDD" id="cd02982">
    <property type="entry name" value="PDI_b'_family"/>
    <property type="match status" value="1"/>
</dbReference>
<evidence type="ECO:0000256" key="4">
    <source>
        <dbReference type="ARBA" id="ARBA00012723"/>
    </source>
</evidence>
<dbReference type="Pfam" id="PF00085">
    <property type="entry name" value="Thioredoxin"/>
    <property type="match status" value="2"/>
</dbReference>
<feature type="compositionally biased region" description="Basic residues" evidence="12">
    <location>
        <begin position="549"/>
        <end position="569"/>
    </location>
</feature>
<sequence>MQFWRFSTNALATLLSVVSLASASGPADGNAIADPNSAVVKLTTETFKEFLEENPLVLAEFFAPWCGYCKLLAPEFVKAADTLNDSHPNIKLAQIDCTEDEKLCQEHGIRGYPTMKVFRGEISEDYEGPREADGIMDYMIRASLPAVSHVDNEDALKELISEQSKPFILQLNGDSKSNETFNEVAQQGRKDNTFISVDSSLNKALGKKITNIKIGKKPTFLLVHPDQFDDAREISGDKLDVDALKAFIKDESIPYFGEIDRDTYLMYMTSPTPLAYYFYDKPEQRDAFKEKFEALGKKHKGKLNFVALDATQFGRHAEVLNMDPEIIPLFAIQDSENNKKYGIDQVQHPKGPKFDVIEKFVKDFVSGKLTPIVKSEELPSAEEKAANPVVKLVGHNYRDILEDTSKDVFVKYYAPWCGHCKKLAPTWEELAEIYQSNKDGAEVIVADIDHTANDVDVPVEIEGYPTLLMYPANGEIDEKTGLRIPVPFNGNRELDDLIDFVKSSGALGVDGTVTKQERDDAGADILEDEDDEAELPEEVEDVKDEVNKKAKKAKKEAKKAGKKASKKAKKAVEDDEANDEL</sequence>
<dbReference type="EMBL" id="SWFT01000050">
    <property type="protein sequence ID" value="KAA8905284.1"/>
    <property type="molecule type" value="Genomic_DNA"/>
</dbReference>